<dbReference type="Pfam" id="PF12322">
    <property type="entry name" value="T4_baseplate"/>
    <property type="match status" value="1"/>
</dbReference>
<dbReference type="Proteomes" id="UP000030322">
    <property type="component" value="Segment"/>
</dbReference>
<sequence>MQERIDTMSQVFGQSVDAGAPFSALPLAIVEKIFLLMREIAIGEIMKLRYGCKTQVDSEDGKGKEACGQELVVPVNLSQVDILIDPEFKKDFELSGDIWIRMRLPTYQDALSLANSADIPLLFATFTECLFDENQSWPVARPDEEGISLEERKARQVKFDEFREWVSENIDSVMINTIKESFFDKLPSIHYKTEVKCPKCGTMHPIEFTNLNQIFI</sequence>
<dbReference type="RefSeq" id="YP_009147566.1">
    <property type="nucleotide sequence ID" value="NC_027340.1"/>
</dbReference>
<evidence type="ECO:0000313" key="1">
    <source>
        <dbReference type="EMBL" id="AIX13062.1"/>
    </source>
</evidence>
<dbReference type="GeneID" id="24623181"/>
<dbReference type="OrthoDB" id="5593at10239"/>
<dbReference type="KEGG" id="vg:24623181"/>
<keyword evidence="2" id="KW-1185">Reference proteome</keyword>
<gene>
    <name evidence="1" type="ORF">NW77_054</name>
</gene>
<accession>A0A0A0YR43</accession>
<reference evidence="1 2" key="1">
    <citation type="submission" date="2014-10" db="EMBL/GenBank/DDBJ databases">
        <title>Characterization of a new ViI-like Erwinia amylovora bacteriophage.</title>
        <authorList>
            <person name="Lagonenko A.L."/>
            <person name="Valentovich L.N."/>
        </authorList>
    </citation>
    <scope>NUCLEOTIDE SEQUENCE [LARGE SCALE GENOMIC DNA]</scope>
</reference>
<dbReference type="InterPro" id="IPR024364">
    <property type="entry name" value="Baseplate_phage_T4-like"/>
</dbReference>
<evidence type="ECO:0000313" key="2">
    <source>
        <dbReference type="Proteomes" id="UP000030322"/>
    </source>
</evidence>
<protein>
    <submittedName>
        <fullName evidence="1">Baseplate hub subunit</fullName>
    </submittedName>
</protein>
<name>A0A0A0YR43_9CAUD</name>
<organism evidence="1 2">
    <name type="scientific">Erwinia phage phiEa2809</name>
    <dbReference type="NCBI Taxonomy" id="1564096"/>
    <lineage>
        <taxon>Viruses</taxon>
        <taxon>Duplodnaviria</taxon>
        <taxon>Heunggongvirae</taxon>
        <taxon>Uroviricota</taxon>
        <taxon>Caudoviricetes</taxon>
        <taxon>Pantevenvirales</taxon>
        <taxon>Ackermannviridae</taxon>
        <taxon>Nezavisimistyvirus</taxon>
        <taxon>Nezavisimistyvirus Ea2809</taxon>
    </lineage>
</organism>
<dbReference type="EMBL" id="KP037007">
    <property type="protein sequence ID" value="AIX13062.1"/>
    <property type="molecule type" value="Genomic_DNA"/>
</dbReference>
<proteinExistence type="predicted"/>